<dbReference type="EMBL" id="JAYMYQ010000005">
    <property type="protein sequence ID" value="KAK7328954.1"/>
    <property type="molecule type" value="Genomic_DNA"/>
</dbReference>
<comment type="caution">
    <text evidence="2">The sequence shown here is derived from an EMBL/GenBank/DDBJ whole genome shotgun (WGS) entry which is preliminary data.</text>
</comment>
<accession>A0AAN9QBL1</accession>
<evidence type="ECO:0000313" key="3">
    <source>
        <dbReference type="Proteomes" id="UP001367508"/>
    </source>
</evidence>
<protein>
    <submittedName>
        <fullName evidence="2">Uncharacterized protein</fullName>
    </submittedName>
</protein>
<proteinExistence type="predicted"/>
<name>A0AAN9QBL1_CANGL</name>
<evidence type="ECO:0000256" key="1">
    <source>
        <dbReference type="SAM" id="Phobius"/>
    </source>
</evidence>
<dbReference type="AlphaFoldDB" id="A0AAN9QBL1"/>
<sequence>MWCYKLSFLLSALALRPFPVTLPCILMLLLLTLDFELNWDSFCMKLYVCDPHIIYFWNFLALQCVMSSKM</sequence>
<keyword evidence="3" id="KW-1185">Reference proteome</keyword>
<keyword evidence="1" id="KW-0472">Membrane</keyword>
<reference evidence="2 3" key="1">
    <citation type="submission" date="2024-01" db="EMBL/GenBank/DDBJ databases">
        <title>The genomes of 5 underutilized Papilionoideae crops provide insights into root nodulation and disease resistanc.</title>
        <authorList>
            <person name="Jiang F."/>
        </authorList>
    </citation>
    <scope>NUCLEOTIDE SEQUENCE [LARGE SCALE GENOMIC DNA]</scope>
    <source>
        <strain evidence="2">LVBAO_FW01</strain>
        <tissue evidence="2">Leaves</tissue>
    </source>
</reference>
<gene>
    <name evidence="2" type="ORF">VNO77_23094</name>
</gene>
<feature type="transmembrane region" description="Helical" evidence="1">
    <location>
        <begin position="7"/>
        <end position="32"/>
    </location>
</feature>
<organism evidence="2 3">
    <name type="scientific">Canavalia gladiata</name>
    <name type="common">Sword bean</name>
    <name type="synonym">Dolichos gladiatus</name>
    <dbReference type="NCBI Taxonomy" id="3824"/>
    <lineage>
        <taxon>Eukaryota</taxon>
        <taxon>Viridiplantae</taxon>
        <taxon>Streptophyta</taxon>
        <taxon>Embryophyta</taxon>
        <taxon>Tracheophyta</taxon>
        <taxon>Spermatophyta</taxon>
        <taxon>Magnoliopsida</taxon>
        <taxon>eudicotyledons</taxon>
        <taxon>Gunneridae</taxon>
        <taxon>Pentapetalae</taxon>
        <taxon>rosids</taxon>
        <taxon>fabids</taxon>
        <taxon>Fabales</taxon>
        <taxon>Fabaceae</taxon>
        <taxon>Papilionoideae</taxon>
        <taxon>50 kb inversion clade</taxon>
        <taxon>NPAAA clade</taxon>
        <taxon>indigoferoid/millettioid clade</taxon>
        <taxon>Phaseoleae</taxon>
        <taxon>Canavalia</taxon>
    </lineage>
</organism>
<keyword evidence="1" id="KW-1133">Transmembrane helix</keyword>
<keyword evidence="1" id="KW-0812">Transmembrane</keyword>
<dbReference type="Proteomes" id="UP001367508">
    <property type="component" value="Unassembled WGS sequence"/>
</dbReference>
<evidence type="ECO:0000313" key="2">
    <source>
        <dbReference type="EMBL" id="KAK7328954.1"/>
    </source>
</evidence>